<keyword evidence="3" id="KW-1185">Reference proteome</keyword>
<reference evidence="2" key="1">
    <citation type="submission" date="2023-04" db="EMBL/GenBank/DDBJ databases">
        <authorList>
            <consortium name="ELIXIR-Norway"/>
        </authorList>
    </citation>
    <scope>NUCLEOTIDE SEQUENCE [LARGE SCALE GENOMIC DNA]</scope>
</reference>
<feature type="region of interest" description="Disordered" evidence="1">
    <location>
        <begin position="44"/>
        <end position="79"/>
    </location>
</feature>
<comment type="caution">
    <text evidence="2">The sequence shown here is derived from an EMBL/GenBank/DDBJ whole genome shotgun (WGS) entry which is preliminary data.</text>
</comment>
<feature type="non-terminal residue" evidence="2">
    <location>
        <position position="1"/>
    </location>
</feature>
<name>A0ABN8XL80_RANTA</name>
<sequence>CEVLALCGLRKYPQHARVEQCMRLLLIPEELKMALGEQGYVVNRKKKKMNTKKKKVTKKSLRRREEEDDEGEFKTSRRR</sequence>
<protein>
    <submittedName>
        <fullName evidence="2">Uncharacterized protein</fullName>
    </submittedName>
</protein>
<dbReference type="EMBL" id="CATKSN020000463">
    <property type="protein sequence ID" value="CAI9149608.1"/>
    <property type="molecule type" value="Genomic_DNA"/>
</dbReference>
<gene>
    <name evidence="2" type="ORF">MRATA1EN1_LOCUS31226</name>
</gene>
<organism evidence="2 3">
    <name type="scientific">Rangifer tarandus platyrhynchus</name>
    <name type="common">Svalbard reindeer</name>
    <dbReference type="NCBI Taxonomy" id="3082113"/>
    <lineage>
        <taxon>Eukaryota</taxon>
        <taxon>Metazoa</taxon>
        <taxon>Chordata</taxon>
        <taxon>Craniata</taxon>
        <taxon>Vertebrata</taxon>
        <taxon>Euteleostomi</taxon>
        <taxon>Mammalia</taxon>
        <taxon>Eutheria</taxon>
        <taxon>Laurasiatheria</taxon>
        <taxon>Artiodactyla</taxon>
        <taxon>Ruminantia</taxon>
        <taxon>Pecora</taxon>
        <taxon>Cervidae</taxon>
        <taxon>Odocoileinae</taxon>
        <taxon>Rangifer</taxon>
    </lineage>
</organism>
<accession>A0ABN8XL80</accession>
<proteinExistence type="predicted"/>
<evidence type="ECO:0000256" key="1">
    <source>
        <dbReference type="SAM" id="MobiDB-lite"/>
    </source>
</evidence>
<dbReference type="Proteomes" id="UP001176941">
    <property type="component" value="Unassembled WGS sequence"/>
</dbReference>
<feature type="compositionally biased region" description="Basic residues" evidence="1">
    <location>
        <begin position="44"/>
        <end position="62"/>
    </location>
</feature>
<evidence type="ECO:0000313" key="2">
    <source>
        <dbReference type="EMBL" id="CAI9149608.1"/>
    </source>
</evidence>
<evidence type="ECO:0000313" key="3">
    <source>
        <dbReference type="Proteomes" id="UP001176941"/>
    </source>
</evidence>